<evidence type="ECO:0000313" key="1">
    <source>
        <dbReference type="EMBL" id="KAI3772717.1"/>
    </source>
</evidence>
<dbReference type="Proteomes" id="UP001055879">
    <property type="component" value="Linkage Group LG01"/>
</dbReference>
<keyword evidence="2" id="KW-1185">Reference proteome</keyword>
<accession>A0ACB9FNN9</accession>
<evidence type="ECO:0000313" key="2">
    <source>
        <dbReference type="Proteomes" id="UP001055879"/>
    </source>
</evidence>
<proteinExistence type="predicted"/>
<dbReference type="EMBL" id="CM042047">
    <property type="protein sequence ID" value="KAI3772717.1"/>
    <property type="molecule type" value="Genomic_DNA"/>
</dbReference>
<protein>
    <submittedName>
        <fullName evidence="1">Uncharacterized protein</fullName>
    </submittedName>
</protein>
<organism evidence="1 2">
    <name type="scientific">Arctium lappa</name>
    <name type="common">Greater burdock</name>
    <name type="synonym">Lappa major</name>
    <dbReference type="NCBI Taxonomy" id="4217"/>
    <lineage>
        <taxon>Eukaryota</taxon>
        <taxon>Viridiplantae</taxon>
        <taxon>Streptophyta</taxon>
        <taxon>Embryophyta</taxon>
        <taxon>Tracheophyta</taxon>
        <taxon>Spermatophyta</taxon>
        <taxon>Magnoliopsida</taxon>
        <taxon>eudicotyledons</taxon>
        <taxon>Gunneridae</taxon>
        <taxon>Pentapetalae</taxon>
        <taxon>asterids</taxon>
        <taxon>campanulids</taxon>
        <taxon>Asterales</taxon>
        <taxon>Asteraceae</taxon>
        <taxon>Carduoideae</taxon>
        <taxon>Cardueae</taxon>
        <taxon>Arctiinae</taxon>
        <taxon>Arctium</taxon>
    </lineage>
</organism>
<reference evidence="2" key="1">
    <citation type="journal article" date="2022" name="Mol. Ecol. Resour.">
        <title>The genomes of chicory, endive, great burdock and yacon provide insights into Asteraceae palaeo-polyploidization history and plant inulin production.</title>
        <authorList>
            <person name="Fan W."/>
            <person name="Wang S."/>
            <person name="Wang H."/>
            <person name="Wang A."/>
            <person name="Jiang F."/>
            <person name="Liu H."/>
            <person name="Zhao H."/>
            <person name="Xu D."/>
            <person name="Zhang Y."/>
        </authorList>
    </citation>
    <scope>NUCLEOTIDE SEQUENCE [LARGE SCALE GENOMIC DNA]</scope>
    <source>
        <strain evidence="2">cv. Niubang</strain>
    </source>
</reference>
<reference evidence="1 2" key="2">
    <citation type="journal article" date="2022" name="Mol. Ecol. Resour.">
        <title>The genomes of chicory, endive, great burdock and yacon provide insights into Asteraceae paleo-polyploidization history and plant inulin production.</title>
        <authorList>
            <person name="Fan W."/>
            <person name="Wang S."/>
            <person name="Wang H."/>
            <person name="Wang A."/>
            <person name="Jiang F."/>
            <person name="Liu H."/>
            <person name="Zhao H."/>
            <person name="Xu D."/>
            <person name="Zhang Y."/>
        </authorList>
    </citation>
    <scope>NUCLEOTIDE SEQUENCE [LARGE SCALE GENOMIC DNA]</scope>
    <source>
        <strain evidence="2">cv. Niubang</strain>
    </source>
</reference>
<sequence length="91" mass="10907">MEFETSIDFFKSMNKKKMNSEFRFVEEGSQCRFVRKYVPENEDRIRVYVCMYRWRSVTAATAFLPLHASNSLIHHHIHLFNCCIKSPLDRS</sequence>
<comment type="caution">
    <text evidence="1">The sequence shown here is derived from an EMBL/GenBank/DDBJ whole genome shotgun (WGS) entry which is preliminary data.</text>
</comment>
<name>A0ACB9FNN9_ARCLA</name>
<gene>
    <name evidence="1" type="ORF">L6452_03910</name>
</gene>